<sequence length="54" mass="5542">MPGASQECDVEGAAPALSLFPGDVGEETRVRGHGWLAVTRPGIGHGPFTGALRI</sequence>
<protein>
    <submittedName>
        <fullName evidence="1">Uncharacterized protein</fullName>
    </submittedName>
</protein>
<name>A0A7G7BN29_9ACTN</name>
<dbReference type="Proteomes" id="UP000515307">
    <property type="component" value="Chromosome"/>
</dbReference>
<keyword evidence="2" id="KW-1185">Reference proteome</keyword>
<gene>
    <name evidence="1" type="ORF">F0344_20845</name>
</gene>
<dbReference type="AlphaFoldDB" id="A0A7G7BN29"/>
<proteinExistence type="predicted"/>
<dbReference type="EMBL" id="CP045702">
    <property type="protein sequence ID" value="QNE76744.1"/>
    <property type="molecule type" value="Genomic_DNA"/>
</dbReference>
<reference evidence="2" key="1">
    <citation type="submission" date="2019-10" db="EMBL/GenBank/DDBJ databases">
        <title>Antimicrobial potential of Antarctic Bacteria.</title>
        <authorList>
            <person name="Benaud N."/>
            <person name="Edwards R.J."/>
            <person name="Ferrari B.C."/>
        </authorList>
    </citation>
    <scope>NUCLEOTIDE SEQUENCE [LARGE SCALE GENOMIC DNA]</scope>
    <source>
        <strain evidence="2">NBSH44</strain>
    </source>
</reference>
<dbReference type="KEGG" id="sfiy:F0344_20845"/>
<evidence type="ECO:0000313" key="2">
    <source>
        <dbReference type="Proteomes" id="UP000515307"/>
    </source>
</evidence>
<evidence type="ECO:0000313" key="1">
    <source>
        <dbReference type="EMBL" id="QNE76744.1"/>
    </source>
</evidence>
<organism evidence="1 2">
    <name type="scientific">Streptomyces finlayi</name>
    <dbReference type="NCBI Taxonomy" id="67296"/>
    <lineage>
        <taxon>Bacteria</taxon>
        <taxon>Bacillati</taxon>
        <taxon>Actinomycetota</taxon>
        <taxon>Actinomycetes</taxon>
        <taxon>Kitasatosporales</taxon>
        <taxon>Streptomycetaceae</taxon>
        <taxon>Streptomyces</taxon>
    </lineage>
</organism>
<accession>A0A7G7BN29</accession>
<dbReference type="RefSeq" id="WP_185300226.1">
    <property type="nucleotide sequence ID" value="NZ_CP045702.1"/>
</dbReference>